<name>A0A0A9WRX5_LYGHE</name>
<feature type="compositionally biased region" description="Basic and acidic residues" evidence="5">
    <location>
        <begin position="107"/>
        <end position="120"/>
    </location>
</feature>
<reference evidence="7" key="2">
    <citation type="submission" date="2014-07" db="EMBL/GenBank/DDBJ databases">
        <authorList>
            <person name="Hull J."/>
        </authorList>
    </citation>
    <scope>NUCLEOTIDE SEQUENCE</scope>
</reference>
<comment type="subcellular location">
    <subcellularLocation>
        <location evidence="1">Membrane</location>
        <topology evidence="1">Multi-pass membrane protein</topology>
    </subcellularLocation>
</comment>
<dbReference type="GO" id="GO:0016020">
    <property type="term" value="C:membrane"/>
    <property type="evidence" value="ECO:0007669"/>
    <property type="project" value="UniProtKB-SubCell"/>
</dbReference>
<dbReference type="PANTHER" id="PTHR31794">
    <property type="entry name" value="AUXIN EFFLUX TRANSPORTER FAMILY PROTEIN (EUROFUNG)"/>
    <property type="match status" value="1"/>
</dbReference>
<evidence type="ECO:0000256" key="2">
    <source>
        <dbReference type="ARBA" id="ARBA00022692"/>
    </source>
</evidence>
<feature type="transmembrane region" description="Helical" evidence="6">
    <location>
        <begin position="79"/>
        <end position="99"/>
    </location>
</feature>
<dbReference type="PANTHER" id="PTHR31794:SF2">
    <property type="entry name" value="AUXIN EFFLUX TRANSPORTER FAMILY PROTEIN (EUROFUNG)"/>
    <property type="match status" value="1"/>
</dbReference>
<evidence type="ECO:0000256" key="4">
    <source>
        <dbReference type="ARBA" id="ARBA00023136"/>
    </source>
</evidence>
<evidence type="ECO:0000256" key="1">
    <source>
        <dbReference type="ARBA" id="ARBA00004141"/>
    </source>
</evidence>
<dbReference type="GO" id="GO:0055085">
    <property type="term" value="P:transmembrane transport"/>
    <property type="evidence" value="ECO:0007669"/>
    <property type="project" value="InterPro"/>
</dbReference>
<evidence type="ECO:0000256" key="6">
    <source>
        <dbReference type="SAM" id="Phobius"/>
    </source>
</evidence>
<feature type="transmembrane region" description="Helical" evidence="6">
    <location>
        <begin position="39"/>
        <end position="59"/>
    </location>
</feature>
<gene>
    <name evidence="7" type="primary">SPAC5D6.04</name>
    <name evidence="7" type="ORF">CM83_3257</name>
    <name evidence="8" type="ORF">g.56071</name>
</gene>
<accession>A0A0A9WRX5</accession>
<dbReference type="EMBL" id="GBHO01034376">
    <property type="protein sequence ID" value="JAG09228.1"/>
    <property type="molecule type" value="Transcribed_RNA"/>
</dbReference>
<protein>
    <submittedName>
        <fullName evidence="7">Putative transporter C5D6.04</fullName>
    </submittedName>
</protein>
<reference evidence="7" key="1">
    <citation type="journal article" date="2014" name="PLoS ONE">
        <title>Transcriptome-Based Identification of ABC Transporters in the Western Tarnished Plant Bug Lygus hesperus.</title>
        <authorList>
            <person name="Hull J.J."/>
            <person name="Chaney K."/>
            <person name="Geib S.M."/>
            <person name="Fabrick J.A."/>
            <person name="Brent C.S."/>
            <person name="Walsh D."/>
            <person name="Lavine L.C."/>
        </authorList>
    </citation>
    <scope>NUCLEOTIDE SEQUENCE</scope>
</reference>
<feature type="region of interest" description="Disordered" evidence="5">
    <location>
        <begin position="103"/>
        <end position="125"/>
    </location>
</feature>
<evidence type="ECO:0000256" key="5">
    <source>
        <dbReference type="SAM" id="MobiDB-lite"/>
    </source>
</evidence>
<keyword evidence="3 6" id="KW-1133">Transmembrane helix</keyword>
<proteinExistence type="predicted"/>
<dbReference type="InterPro" id="IPR004776">
    <property type="entry name" value="Mem_transp_PIN-like"/>
</dbReference>
<evidence type="ECO:0000313" key="7">
    <source>
        <dbReference type="EMBL" id="JAG09228.1"/>
    </source>
</evidence>
<dbReference type="AlphaFoldDB" id="A0A0A9WRX5"/>
<evidence type="ECO:0000313" key="8">
    <source>
        <dbReference type="EMBL" id="JAP99946.1"/>
    </source>
</evidence>
<keyword evidence="2 6" id="KW-0812">Transmembrane</keyword>
<keyword evidence="4 6" id="KW-0472">Membrane</keyword>
<organism evidence="7">
    <name type="scientific">Lygus hesperus</name>
    <name type="common">Western plant bug</name>
    <dbReference type="NCBI Taxonomy" id="30085"/>
    <lineage>
        <taxon>Eukaryota</taxon>
        <taxon>Metazoa</taxon>
        <taxon>Ecdysozoa</taxon>
        <taxon>Arthropoda</taxon>
        <taxon>Hexapoda</taxon>
        <taxon>Insecta</taxon>
        <taxon>Pterygota</taxon>
        <taxon>Neoptera</taxon>
        <taxon>Paraneoptera</taxon>
        <taxon>Hemiptera</taxon>
        <taxon>Heteroptera</taxon>
        <taxon>Panheteroptera</taxon>
        <taxon>Cimicomorpha</taxon>
        <taxon>Miridae</taxon>
        <taxon>Mirini</taxon>
        <taxon>Lygus</taxon>
    </lineage>
</organism>
<dbReference type="Pfam" id="PF03547">
    <property type="entry name" value="Mem_trans"/>
    <property type="match status" value="1"/>
</dbReference>
<evidence type="ECO:0000256" key="3">
    <source>
        <dbReference type="ARBA" id="ARBA00022989"/>
    </source>
</evidence>
<dbReference type="GO" id="GO:0005783">
    <property type="term" value="C:endoplasmic reticulum"/>
    <property type="evidence" value="ECO:0007669"/>
    <property type="project" value="TreeGrafter"/>
</dbReference>
<reference evidence="8" key="3">
    <citation type="journal article" date="2016" name="Gigascience">
        <title>De novo construction of an expanded transcriptome assembly for the western tarnished plant bug, Lygus hesperus.</title>
        <authorList>
            <person name="Tassone E.E."/>
            <person name="Geib S.M."/>
            <person name="Hall B."/>
            <person name="Fabrick J.A."/>
            <person name="Brent C.S."/>
            <person name="Hull J.J."/>
        </authorList>
    </citation>
    <scope>NUCLEOTIDE SEQUENCE</scope>
</reference>
<dbReference type="EMBL" id="GDHC01018682">
    <property type="protein sequence ID" value="JAP99946.1"/>
    <property type="molecule type" value="Transcribed_RNA"/>
</dbReference>
<sequence length="144" mass="15545">MHTSYCRSFSTVPGMQRQSNSTSANLRNMREKGFSVIQSLVKIFSAPPLLCSVLGLIIGVTPPLHQAMETDLGMLFIKAFQTIGSAAIPLQLMVLGCTISSAQKNKSKNEAETSSLRRSDSMANDGTAATLSEVIIADENKKKH</sequence>